<gene>
    <name evidence="1" type="ORF">F4562_000771</name>
</gene>
<name>A0A7W9MEU4_9ACTN</name>
<evidence type="ECO:0000313" key="2">
    <source>
        <dbReference type="Proteomes" id="UP000540685"/>
    </source>
</evidence>
<evidence type="ECO:0000313" key="1">
    <source>
        <dbReference type="EMBL" id="MBB5817709.1"/>
    </source>
</evidence>
<proteinExistence type="predicted"/>
<comment type="caution">
    <text evidence="1">The sequence shown here is derived from an EMBL/GenBank/DDBJ whole genome shotgun (WGS) entry which is preliminary data.</text>
</comment>
<sequence>MRIIDLLDEEVALTPVHRVSGQSQSRPSAFTEARNRAVAALAGLDIPGLAPLERRRDLPMTSVGELARAGVVTVHQGPLRMSVEEGGLPVLTAKDLLLGRAPSGRTEDEPGLIVTERGDVVAPLVPRGDTVVRVMREGGAALGPQLLLFRTDPERLDPHFLAGCLRVTGETSTRLGSSTRMDPRRARLPRLPIDEQRAYGDAFRRLLAFEDSVHEIRRIGDDLVRSGFDGLLDGTLHPRVDSPCRSSLCDARRRGG</sequence>
<organism evidence="1 2">
    <name type="scientific">Streptosporangium becharense</name>
    <dbReference type="NCBI Taxonomy" id="1816182"/>
    <lineage>
        <taxon>Bacteria</taxon>
        <taxon>Bacillati</taxon>
        <taxon>Actinomycetota</taxon>
        <taxon>Actinomycetes</taxon>
        <taxon>Streptosporangiales</taxon>
        <taxon>Streptosporangiaceae</taxon>
        <taxon>Streptosporangium</taxon>
    </lineage>
</organism>
<dbReference type="RefSeq" id="WP_184545258.1">
    <property type="nucleotide sequence ID" value="NZ_JACHMP010000001.1"/>
</dbReference>
<keyword evidence="2" id="KW-1185">Reference proteome</keyword>
<reference evidence="1 2" key="1">
    <citation type="submission" date="2020-08" db="EMBL/GenBank/DDBJ databases">
        <title>Sequencing the genomes of 1000 actinobacteria strains.</title>
        <authorList>
            <person name="Klenk H.-P."/>
        </authorList>
    </citation>
    <scope>NUCLEOTIDE SEQUENCE [LARGE SCALE GENOMIC DNA]</scope>
    <source>
        <strain evidence="1 2">DSM 46887</strain>
    </source>
</reference>
<protein>
    <recommendedName>
        <fullName evidence="3">Type I restriction modification DNA specificity domain-containing protein</fullName>
    </recommendedName>
</protein>
<dbReference type="AlphaFoldDB" id="A0A7W9MEU4"/>
<dbReference type="EMBL" id="JACHMP010000001">
    <property type="protein sequence ID" value="MBB5817709.1"/>
    <property type="molecule type" value="Genomic_DNA"/>
</dbReference>
<evidence type="ECO:0008006" key="3">
    <source>
        <dbReference type="Google" id="ProtNLM"/>
    </source>
</evidence>
<dbReference type="Proteomes" id="UP000540685">
    <property type="component" value="Unassembled WGS sequence"/>
</dbReference>
<accession>A0A7W9MEU4</accession>